<feature type="domain" description="BTB" evidence="1">
    <location>
        <begin position="181"/>
        <end position="248"/>
    </location>
</feature>
<sequence length="525" mass="61554">MTTEIKIIRCMGHCLCARHDTSRFEVEIGGFKWRIKTVTYWSNPTPVTYPVEYAVPPVDDDGDDYVDCLVYDEDGYLQEYNLPVKIKCVPSCGKRALWRCEAKVGIVVIRKYSEPAHMGQWKETFSFDRTQTTRVFNGSYISEEPEDDDEFHVELTLQITKTSRIIDLSIPENEFIREPSDALRITVDGNNLYLSKWFLSHHSQFFLAMFEDDFMEKRTGSYVLREIDFTEFLRFLAILHGKRRYVDESFQSQLTMADMYQCDYVFQKCLQYSDRSKADYYRTLFPAGQEEKAVHVYTIPMTRPFFKHVVEVGGFKWLFRSPGIGEAGVKMRVWCKKSDMKNTMLWNCAVKGKFEVKSLNNNSDGQDKRHKIFSRIWNMYSYGSFSLKYGEVQSFDFAKYARNTVHFSLEILESFVIDLSSPTNELIGDPSDAVCLAVEKEMLYLSKYVVKPFDPLSYFREMFKTEQDYYKLDVGLDEFLLFIAVLHDKNVPIHSYVAKKLNKLTTMFGCSFDYWFAQQRLKGCW</sequence>
<accession>A0AA39HYS4</accession>
<evidence type="ECO:0000259" key="1">
    <source>
        <dbReference type="PROSITE" id="PS50097"/>
    </source>
</evidence>
<dbReference type="SMART" id="SM00225">
    <property type="entry name" value="BTB"/>
    <property type="match status" value="1"/>
</dbReference>
<keyword evidence="3" id="KW-1185">Reference proteome</keyword>
<proteinExistence type="predicted"/>
<dbReference type="PROSITE" id="PS50097">
    <property type="entry name" value="BTB"/>
    <property type="match status" value="1"/>
</dbReference>
<dbReference type="SUPFAM" id="SSF54695">
    <property type="entry name" value="POZ domain"/>
    <property type="match status" value="1"/>
</dbReference>
<dbReference type="Pfam" id="PF00651">
    <property type="entry name" value="BTB"/>
    <property type="match status" value="1"/>
</dbReference>
<dbReference type="PANTHER" id="PTHR22744:SF14">
    <property type="entry name" value="BTB DOMAIN-CONTAINING PROTEIN-RELATED"/>
    <property type="match status" value="1"/>
</dbReference>
<dbReference type="EMBL" id="JAUCMV010000002">
    <property type="protein sequence ID" value="KAK0414608.1"/>
    <property type="molecule type" value="Genomic_DNA"/>
</dbReference>
<dbReference type="AlphaFoldDB" id="A0AA39HYS4"/>
<protein>
    <recommendedName>
        <fullName evidence="1">BTB domain-containing protein</fullName>
    </recommendedName>
</protein>
<dbReference type="Proteomes" id="UP001175271">
    <property type="component" value="Unassembled WGS sequence"/>
</dbReference>
<reference evidence="2" key="1">
    <citation type="submission" date="2023-06" db="EMBL/GenBank/DDBJ databases">
        <title>Genomic analysis of the entomopathogenic nematode Steinernema hermaphroditum.</title>
        <authorList>
            <person name="Schwarz E.M."/>
            <person name="Heppert J.K."/>
            <person name="Baniya A."/>
            <person name="Schwartz H.T."/>
            <person name="Tan C.-H."/>
            <person name="Antoshechkin I."/>
            <person name="Sternberg P.W."/>
            <person name="Goodrich-Blair H."/>
            <person name="Dillman A.R."/>
        </authorList>
    </citation>
    <scope>NUCLEOTIDE SEQUENCE</scope>
    <source>
        <strain evidence="2">PS9179</strain>
        <tissue evidence="2">Whole animal</tissue>
    </source>
</reference>
<comment type="caution">
    <text evidence="2">The sequence shown here is derived from an EMBL/GenBank/DDBJ whole genome shotgun (WGS) entry which is preliminary data.</text>
</comment>
<evidence type="ECO:0000313" key="2">
    <source>
        <dbReference type="EMBL" id="KAK0414608.1"/>
    </source>
</evidence>
<dbReference type="PANTHER" id="PTHR22744">
    <property type="entry name" value="HELIX LOOP HELIX PROTEIN 21-RELATED"/>
    <property type="match status" value="1"/>
</dbReference>
<dbReference type="InterPro" id="IPR011333">
    <property type="entry name" value="SKP1/BTB/POZ_sf"/>
</dbReference>
<dbReference type="Gene3D" id="3.30.710.10">
    <property type="entry name" value="Potassium Channel Kv1.1, Chain A"/>
    <property type="match status" value="1"/>
</dbReference>
<gene>
    <name evidence="2" type="ORF">QR680_011523</name>
</gene>
<dbReference type="InterPro" id="IPR000210">
    <property type="entry name" value="BTB/POZ_dom"/>
</dbReference>
<organism evidence="2 3">
    <name type="scientific">Steinernema hermaphroditum</name>
    <dbReference type="NCBI Taxonomy" id="289476"/>
    <lineage>
        <taxon>Eukaryota</taxon>
        <taxon>Metazoa</taxon>
        <taxon>Ecdysozoa</taxon>
        <taxon>Nematoda</taxon>
        <taxon>Chromadorea</taxon>
        <taxon>Rhabditida</taxon>
        <taxon>Tylenchina</taxon>
        <taxon>Panagrolaimomorpha</taxon>
        <taxon>Strongyloidoidea</taxon>
        <taxon>Steinernematidae</taxon>
        <taxon>Steinernema</taxon>
    </lineage>
</organism>
<evidence type="ECO:0000313" key="3">
    <source>
        <dbReference type="Proteomes" id="UP001175271"/>
    </source>
</evidence>
<name>A0AA39HYS4_9BILA</name>